<protein>
    <submittedName>
        <fullName evidence="7">TetR/AcrR family transcriptional regulator</fullName>
    </submittedName>
</protein>
<feature type="DNA-binding region" description="H-T-H motif" evidence="4">
    <location>
        <begin position="63"/>
        <end position="82"/>
    </location>
</feature>
<feature type="compositionally biased region" description="Basic and acidic residues" evidence="5">
    <location>
        <begin position="12"/>
        <end position="23"/>
    </location>
</feature>
<dbReference type="Proteomes" id="UP000253772">
    <property type="component" value="Chromosome c1"/>
</dbReference>
<feature type="region of interest" description="Disordered" evidence="5">
    <location>
        <begin position="237"/>
        <end position="261"/>
    </location>
</feature>
<evidence type="ECO:0000313" key="7">
    <source>
        <dbReference type="EMBL" id="QBP09566.1"/>
    </source>
</evidence>
<organism evidence="7 8">
    <name type="scientific">Cupriavidus metallidurans</name>
    <dbReference type="NCBI Taxonomy" id="119219"/>
    <lineage>
        <taxon>Bacteria</taxon>
        <taxon>Pseudomonadati</taxon>
        <taxon>Pseudomonadota</taxon>
        <taxon>Betaproteobacteria</taxon>
        <taxon>Burkholderiales</taxon>
        <taxon>Burkholderiaceae</taxon>
        <taxon>Cupriavidus</taxon>
    </lineage>
</organism>
<reference evidence="7 8" key="1">
    <citation type="submission" date="2019-03" db="EMBL/GenBank/DDBJ databases">
        <title>Comparative insights into the high quality Complete genome sequence of highly metal resistant Cupriavidus metallidurans strain BS1 isolated from a gold-copper mine.</title>
        <authorList>
            <person name="Mazhar H.S."/>
            <person name="Rensing C."/>
        </authorList>
    </citation>
    <scope>NUCLEOTIDE SEQUENCE [LARGE SCALE GENOMIC DNA]</scope>
    <source>
        <strain evidence="7 8">BS1</strain>
    </source>
</reference>
<evidence type="ECO:0000256" key="3">
    <source>
        <dbReference type="ARBA" id="ARBA00023163"/>
    </source>
</evidence>
<sequence length="261" mass="28634">MLDVPIGSAKASPERSDRPDRQTDAAPPKNRRLALQARSQATEKALLDAGLAHFEAQGFEGLSMQAVAEYAGTSIGALYFRFGDREGFIQAVLERGFDQIRQDTDDLLAKVTTEHASPHEVINAFVDLAVRVQKKSHGVFRALLQRALVDPKAWEPVGRLGNDATRRLVSALSRFPEVVAIPDWEARLMFGVYAARSAHFNAMYNSQAPLPKGHAAMVHMLYELIVSYLGLPPIGRVGQGAKDQGGRPRKLATSSRTRHTP</sequence>
<keyword evidence="3" id="KW-0804">Transcription</keyword>
<evidence type="ECO:0000259" key="6">
    <source>
        <dbReference type="PROSITE" id="PS50977"/>
    </source>
</evidence>
<accession>A0A482INQ2</accession>
<dbReference type="InterPro" id="IPR001647">
    <property type="entry name" value="HTH_TetR"/>
</dbReference>
<evidence type="ECO:0000313" key="8">
    <source>
        <dbReference type="Proteomes" id="UP000253772"/>
    </source>
</evidence>
<dbReference type="Pfam" id="PF00440">
    <property type="entry name" value="TetR_N"/>
    <property type="match status" value="1"/>
</dbReference>
<dbReference type="Gene3D" id="1.10.357.10">
    <property type="entry name" value="Tetracycline Repressor, domain 2"/>
    <property type="match status" value="1"/>
</dbReference>
<proteinExistence type="predicted"/>
<dbReference type="InterPro" id="IPR009057">
    <property type="entry name" value="Homeodomain-like_sf"/>
</dbReference>
<dbReference type="RefSeq" id="WP_017514759.1">
    <property type="nucleotide sequence ID" value="NZ_CP037900.1"/>
</dbReference>
<feature type="domain" description="HTH tetR-type" evidence="6">
    <location>
        <begin position="40"/>
        <end position="100"/>
    </location>
</feature>
<dbReference type="SUPFAM" id="SSF46689">
    <property type="entry name" value="Homeodomain-like"/>
    <property type="match status" value="1"/>
</dbReference>
<dbReference type="AlphaFoldDB" id="A0A482INQ2"/>
<dbReference type="PROSITE" id="PS50977">
    <property type="entry name" value="HTH_TETR_2"/>
    <property type="match status" value="1"/>
</dbReference>
<name>A0A482INQ2_9BURK</name>
<keyword evidence="2 4" id="KW-0238">DNA-binding</keyword>
<dbReference type="InterPro" id="IPR050109">
    <property type="entry name" value="HTH-type_TetR-like_transc_reg"/>
</dbReference>
<dbReference type="PANTHER" id="PTHR30055:SF234">
    <property type="entry name" value="HTH-TYPE TRANSCRIPTIONAL REGULATOR BETI"/>
    <property type="match status" value="1"/>
</dbReference>
<dbReference type="GO" id="GO:0003700">
    <property type="term" value="F:DNA-binding transcription factor activity"/>
    <property type="evidence" value="ECO:0007669"/>
    <property type="project" value="TreeGrafter"/>
</dbReference>
<dbReference type="OrthoDB" id="9089941at2"/>
<evidence type="ECO:0000256" key="5">
    <source>
        <dbReference type="SAM" id="MobiDB-lite"/>
    </source>
</evidence>
<evidence type="ECO:0000256" key="1">
    <source>
        <dbReference type="ARBA" id="ARBA00023015"/>
    </source>
</evidence>
<evidence type="ECO:0000256" key="4">
    <source>
        <dbReference type="PROSITE-ProRule" id="PRU00335"/>
    </source>
</evidence>
<dbReference type="GO" id="GO:0000976">
    <property type="term" value="F:transcription cis-regulatory region binding"/>
    <property type="evidence" value="ECO:0007669"/>
    <property type="project" value="TreeGrafter"/>
</dbReference>
<dbReference type="PANTHER" id="PTHR30055">
    <property type="entry name" value="HTH-TYPE TRANSCRIPTIONAL REGULATOR RUTR"/>
    <property type="match status" value="1"/>
</dbReference>
<gene>
    <name evidence="7" type="ORF">DDF84_007225</name>
</gene>
<feature type="region of interest" description="Disordered" evidence="5">
    <location>
        <begin position="1"/>
        <end position="30"/>
    </location>
</feature>
<dbReference type="EMBL" id="CP037900">
    <property type="protein sequence ID" value="QBP09566.1"/>
    <property type="molecule type" value="Genomic_DNA"/>
</dbReference>
<evidence type="ECO:0000256" key="2">
    <source>
        <dbReference type="ARBA" id="ARBA00023125"/>
    </source>
</evidence>
<keyword evidence="1" id="KW-0805">Transcription regulation</keyword>